<gene>
    <name evidence="9" type="ORF">CLIB1423_02S10374</name>
</gene>
<feature type="region of interest" description="Disordered" evidence="5">
    <location>
        <begin position="656"/>
        <end position="752"/>
    </location>
</feature>
<dbReference type="SUPFAM" id="SSF57850">
    <property type="entry name" value="RING/U-box"/>
    <property type="match status" value="1"/>
</dbReference>
<evidence type="ECO:0000313" key="9">
    <source>
        <dbReference type="EMBL" id="CAH2351017.1"/>
    </source>
</evidence>
<dbReference type="Pfam" id="PF14599">
    <property type="entry name" value="zinc_ribbon_6"/>
    <property type="match status" value="1"/>
</dbReference>
<dbReference type="PANTHER" id="PTHR21319">
    <property type="entry name" value="RING FINGER AND CHY ZINC FINGER DOMAIN-CONTAINING PROTEIN 1"/>
    <property type="match status" value="1"/>
</dbReference>
<feature type="compositionally biased region" description="Polar residues" evidence="5">
    <location>
        <begin position="656"/>
        <end position="665"/>
    </location>
</feature>
<comment type="caution">
    <text evidence="9">The sequence shown here is derived from an EMBL/GenBank/DDBJ whole genome shotgun (WGS) entry which is preliminary data.</text>
</comment>
<keyword evidence="3" id="KW-0862">Zinc</keyword>
<feature type="domain" description="CHY-type" evidence="7">
    <location>
        <begin position="364"/>
        <end position="433"/>
    </location>
</feature>
<dbReference type="GO" id="GO:0005634">
    <property type="term" value="C:nucleus"/>
    <property type="evidence" value="ECO:0007669"/>
    <property type="project" value="TreeGrafter"/>
</dbReference>
<protein>
    <submittedName>
        <fullName evidence="9">Uncharacterized protein</fullName>
    </submittedName>
</protein>
<dbReference type="EMBL" id="CAKXYY010000002">
    <property type="protein sequence ID" value="CAH2351017.1"/>
    <property type="molecule type" value="Genomic_DNA"/>
</dbReference>
<evidence type="ECO:0000256" key="2">
    <source>
        <dbReference type="ARBA" id="ARBA00022771"/>
    </source>
</evidence>
<dbReference type="Gene3D" id="2.20.28.10">
    <property type="match status" value="1"/>
</dbReference>
<evidence type="ECO:0000256" key="1">
    <source>
        <dbReference type="ARBA" id="ARBA00022723"/>
    </source>
</evidence>
<evidence type="ECO:0000259" key="7">
    <source>
        <dbReference type="PROSITE" id="PS51266"/>
    </source>
</evidence>
<dbReference type="Pfam" id="PF05495">
    <property type="entry name" value="zf-CHY"/>
    <property type="match status" value="1"/>
</dbReference>
<dbReference type="InterPro" id="IPR039512">
    <property type="entry name" value="RCHY1_zinc-ribbon"/>
</dbReference>
<dbReference type="InterPro" id="IPR037274">
    <property type="entry name" value="Znf_CHY_sf"/>
</dbReference>
<dbReference type="InterPro" id="IPR017921">
    <property type="entry name" value="Znf_CTCHY"/>
</dbReference>
<dbReference type="GO" id="GO:0061630">
    <property type="term" value="F:ubiquitin protein ligase activity"/>
    <property type="evidence" value="ECO:0007669"/>
    <property type="project" value="TreeGrafter"/>
</dbReference>
<proteinExistence type="predicted"/>
<dbReference type="InterPro" id="IPR008913">
    <property type="entry name" value="Znf_CHY"/>
</dbReference>
<dbReference type="Gene3D" id="3.30.40.10">
    <property type="entry name" value="Zinc/RING finger domain, C3HC4 (zinc finger)"/>
    <property type="match status" value="1"/>
</dbReference>
<keyword evidence="2 4" id="KW-0863">Zinc-finger</keyword>
<dbReference type="GO" id="GO:0008270">
    <property type="term" value="F:zinc ion binding"/>
    <property type="evidence" value="ECO:0007669"/>
    <property type="project" value="UniProtKB-KW"/>
</dbReference>
<dbReference type="AlphaFoldDB" id="A0A9P0VW99"/>
<sequence length="780" mass="89258">MDSDSSQNSLGQDLDQIGRLNISMPNMNLSQYLNRPSFNLPNLPHIDLKNLPRVKSFSEDISKYISQYITSYSLSDDTSITSMKTAISSRIQMNNFLNDLNLGLSLQTAIDRLEPLTSIIHEAIVLPVEDDHSFSVHSHEHRGHDHDDFLGGTEDDTEPVGVDKIVHKHNQPLVNDIVNPEKPLATRSTRHHKKKRKHAVAILSTDADTNSTQPASDWDHVDELTCEEVKALTDLQSSEDFQREDLLRLKIQNIQSLTNLSQKSKNKLVTRLMMGNYYRYINKELPETVKRLHIESEPKAQRDWQAAAEQQISTQDQNDLDIDMTSLSMAEDSSDTSMKDFDSKKDENEVTFTEEDLTPSYHNKASKILGCNHYQRNCKLECPTCFKWFSCRFCHDQQVSSHKLIRSEVKHVLCMSCMTPQNPSDNYCMECGIELANYFCKKCVLYDNDPTKDIYHCEKCGICRLGLGLGKDYFHCDKCNICLSIDLKERHKCISNTTHCNCPICNEYLFTSINKVVFMKCGHSIHQLCYDELIKHSFKCPLCKKTVVEVETQFRILDQEILQSPLPSPYNMWRCIVSCNDCKGKSNVSYHVLGLKCKYCKSYNTNQLKLIKPEEEEEEEDEEVDHLGASGMHSLRETENSMRLIGTNLQSNFRIGEQNLTTTVQGEEVDEDEYIEEDDDERDSDNEEDLVNFRALKRLRDRQRITSNSNNNQGKNKNNANANGNAHAHNKNNNNNNNNKNKNNNNYNINLDGVHDGDVSNVSYIASVLQGFINSVSDEK</sequence>
<evidence type="ECO:0000259" key="6">
    <source>
        <dbReference type="PROSITE" id="PS50089"/>
    </source>
</evidence>
<name>A0A9P0VW99_9ASCO</name>
<keyword evidence="10" id="KW-1185">Reference proteome</keyword>
<dbReference type="PROSITE" id="PS51270">
    <property type="entry name" value="ZF_CTCHY"/>
    <property type="match status" value="1"/>
</dbReference>
<dbReference type="InterPro" id="IPR037275">
    <property type="entry name" value="Znf_CTCHY_sf"/>
</dbReference>
<organism evidence="9 10">
    <name type="scientific">[Candida] railenensis</name>
    <dbReference type="NCBI Taxonomy" id="45579"/>
    <lineage>
        <taxon>Eukaryota</taxon>
        <taxon>Fungi</taxon>
        <taxon>Dikarya</taxon>
        <taxon>Ascomycota</taxon>
        <taxon>Saccharomycotina</taxon>
        <taxon>Pichiomycetes</taxon>
        <taxon>Debaryomycetaceae</taxon>
        <taxon>Kurtzmaniella</taxon>
    </lineage>
</organism>
<dbReference type="PANTHER" id="PTHR21319:SF0">
    <property type="entry name" value="AND RING FINGER DOMAIN PROTEIN, PUTATIVE (AFU_ORTHOLOGUE AFUA_1G08900)-RELATED"/>
    <property type="match status" value="1"/>
</dbReference>
<evidence type="ECO:0000256" key="3">
    <source>
        <dbReference type="ARBA" id="ARBA00022833"/>
    </source>
</evidence>
<feature type="compositionally biased region" description="Acidic residues" evidence="5">
    <location>
        <begin position="667"/>
        <end position="690"/>
    </location>
</feature>
<dbReference type="Pfam" id="PF13639">
    <property type="entry name" value="zf-RING_2"/>
    <property type="match status" value="1"/>
</dbReference>
<accession>A0A9P0VW99</accession>
<dbReference type="SMART" id="SM00184">
    <property type="entry name" value="RING"/>
    <property type="match status" value="2"/>
</dbReference>
<dbReference type="InterPro" id="IPR013083">
    <property type="entry name" value="Znf_RING/FYVE/PHD"/>
</dbReference>
<feature type="domain" description="RING-type" evidence="6">
    <location>
        <begin position="502"/>
        <end position="544"/>
    </location>
</feature>
<dbReference type="OrthoDB" id="411372at2759"/>
<dbReference type="SUPFAM" id="SSF161245">
    <property type="entry name" value="Zinc hairpin stack"/>
    <property type="match status" value="1"/>
</dbReference>
<evidence type="ECO:0000256" key="4">
    <source>
        <dbReference type="PROSITE-ProRule" id="PRU00601"/>
    </source>
</evidence>
<feature type="domain" description="CTCHY-type" evidence="8">
    <location>
        <begin position="435"/>
        <end position="501"/>
    </location>
</feature>
<dbReference type="GO" id="GO:0016567">
    <property type="term" value="P:protein ubiquitination"/>
    <property type="evidence" value="ECO:0007669"/>
    <property type="project" value="TreeGrafter"/>
</dbReference>
<dbReference type="GO" id="GO:0006511">
    <property type="term" value="P:ubiquitin-dependent protein catabolic process"/>
    <property type="evidence" value="ECO:0007669"/>
    <property type="project" value="TreeGrafter"/>
</dbReference>
<feature type="compositionally biased region" description="Low complexity" evidence="5">
    <location>
        <begin position="708"/>
        <end position="750"/>
    </location>
</feature>
<evidence type="ECO:0000256" key="5">
    <source>
        <dbReference type="SAM" id="MobiDB-lite"/>
    </source>
</evidence>
<dbReference type="InterPro" id="IPR001841">
    <property type="entry name" value="Znf_RING"/>
</dbReference>
<evidence type="ECO:0000259" key="8">
    <source>
        <dbReference type="PROSITE" id="PS51270"/>
    </source>
</evidence>
<dbReference type="Proteomes" id="UP000837801">
    <property type="component" value="Unassembled WGS sequence"/>
</dbReference>
<dbReference type="SUPFAM" id="SSF161219">
    <property type="entry name" value="CHY zinc finger-like"/>
    <property type="match status" value="1"/>
</dbReference>
<evidence type="ECO:0000313" key="10">
    <source>
        <dbReference type="Proteomes" id="UP000837801"/>
    </source>
</evidence>
<dbReference type="PROSITE" id="PS50089">
    <property type="entry name" value="ZF_RING_2"/>
    <property type="match status" value="1"/>
</dbReference>
<reference evidence="9" key="1">
    <citation type="submission" date="2022-03" db="EMBL/GenBank/DDBJ databases">
        <authorList>
            <person name="Legras J.-L."/>
            <person name="Devillers H."/>
            <person name="Grondin C."/>
        </authorList>
    </citation>
    <scope>NUCLEOTIDE SEQUENCE</scope>
    <source>
        <strain evidence="9">CLIB 1423</strain>
    </source>
</reference>
<keyword evidence="1" id="KW-0479">Metal-binding</keyword>
<dbReference type="PROSITE" id="PS51266">
    <property type="entry name" value="ZF_CHY"/>
    <property type="match status" value="1"/>
</dbReference>
<dbReference type="CDD" id="cd16464">
    <property type="entry name" value="RING-H2_Pirh2-like"/>
    <property type="match status" value="1"/>
</dbReference>